<accession>A0A1H4IRE7</accession>
<dbReference type="InterPro" id="IPR013589">
    <property type="entry name" value="Bac_transglu_N"/>
</dbReference>
<dbReference type="EMBL" id="FNSL01000001">
    <property type="protein sequence ID" value="SEB36553.1"/>
    <property type="molecule type" value="Genomic_DNA"/>
</dbReference>
<organism evidence="2 3">
    <name type="scientific">Nitratireductor aquibiodomus</name>
    <dbReference type="NCBI Taxonomy" id="204799"/>
    <lineage>
        <taxon>Bacteria</taxon>
        <taxon>Pseudomonadati</taxon>
        <taxon>Pseudomonadota</taxon>
        <taxon>Alphaproteobacteria</taxon>
        <taxon>Hyphomicrobiales</taxon>
        <taxon>Phyllobacteriaceae</taxon>
        <taxon>Nitratireductor</taxon>
    </lineage>
</organism>
<dbReference type="PANTHER" id="PTHR33490:SF6">
    <property type="entry name" value="SLL1049 PROTEIN"/>
    <property type="match status" value="1"/>
</dbReference>
<evidence type="ECO:0000313" key="2">
    <source>
        <dbReference type="EMBL" id="SEB36553.1"/>
    </source>
</evidence>
<dbReference type="SMART" id="SM00460">
    <property type="entry name" value="TGc"/>
    <property type="match status" value="1"/>
</dbReference>
<dbReference type="GO" id="GO:0008233">
    <property type="term" value="F:peptidase activity"/>
    <property type="evidence" value="ECO:0007669"/>
    <property type="project" value="UniProtKB-KW"/>
</dbReference>
<dbReference type="Pfam" id="PF01841">
    <property type="entry name" value="Transglut_core"/>
    <property type="match status" value="1"/>
</dbReference>
<dbReference type="Gene3D" id="3.10.620.30">
    <property type="match status" value="1"/>
</dbReference>
<feature type="domain" description="Transglutaminase-like" evidence="1">
    <location>
        <begin position="157"/>
        <end position="221"/>
    </location>
</feature>
<reference evidence="3" key="1">
    <citation type="submission" date="2016-10" db="EMBL/GenBank/DDBJ databases">
        <authorList>
            <person name="Varghese N."/>
            <person name="Submissions S."/>
        </authorList>
    </citation>
    <scope>NUCLEOTIDE SEQUENCE [LARGE SCALE GENOMIC DNA]</scope>
    <source>
        <strain evidence="3">ES.061</strain>
    </source>
</reference>
<dbReference type="SUPFAM" id="SSF54001">
    <property type="entry name" value="Cysteine proteinases"/>
    <property type="match status" value="1"/>
</dbReference>
<evidence type="ECO:0000259" key="1">
    <source>
        <dbReference type="SMART" id="SM00460"/>
    </source>
</evidence>
<dbReference type="AlphaFoldDB" id="A0A1H4IRE7"/>
<dbReference type="InterPro" id="IPR002931">
    <property type="entry name" value="Transglutaminase-like"/>
</dbReference>
<dbReference type="Pfam" id="PF08379">
    <property type="entry name" value="Bact_transglu_N"/>
    <property type="match status" value="1"/>
</dbReference>
<dbReference type="GO" id="GO:0006508">
    <property type="term" value="P:proteolysis"/>
    <property type="evidence" value="ECO:0007669"/>
    <property type="project" value="UniProtKB-KW"/>
</dbReference>
<keyword evidence="2" id="KW-0645">Protease</keyword>
<name>A0A1H4IRE7_9HYPH</name>
<proteinExistence type="predicted"/>
<dbReference type="InterPro" id="IPR038765">
    <property type="entry name" value="Papain-like_cys_pep_sf"/>
</dbReference>
<dbReference type="PANTHER" id="PTHR33490">
    <property type="entry name" value="BLR5614 PROTEIN-RELATED"/>
    <property type="match status" value="1"/>
</dbReference>
<evidence type="ECO:0000313" key="3">
    <source>
        <dbReference type="Proteomes" id="UP000199064"/>
    </source>
</evidence>
<dbReference type="RefSeq" id="WP_090326421.1">
    <property type="nucleotide sequence ID" value="NZ_FNSL01000001.1"/>
</dbReference>
<gene>
    <name evidence="2" type="ORF">SAMN05216452_0432</name>
</gene>
<keyword evidence="3" id="KW-1185">Reference proteome</keyword>
<keyword evidence="2" id="KW-0378">Hydrolase</keyword>
<sequence>MRLKIKHRTEYRYDAPLSYALQRLRLFPQSGPTQEVVEWSLKTEGATQEAQFIDGFGNDTRLVSIDGEPHTIVIEASGVVETRDTAGVTGRHQGLAPLWLFQQQTPLCTAGRGISTLLRGIDGETDVERLHNLMSEVRDRVAYRIGTTDAGTPAETALANGEGVCQDHAHIFLTAARMMGFPARYVSGYLRMDDRDEQAASHAWAETHLEGLGWVAFDCSNGISADDRYIRVATGRDYRDAMPVMGIRIGQAQEELAVQITVEQ</sequence>
<dbReference type="Proteomes" id="UP000199064">
    <property type="component" value="Unassembled WGS sequence"/>
</dbReference>
<protein>
    <submittedName>
        <fullName evidence="2">Transglutaminase-like enzyme, putative cysteine protease</fullName>
    </submittedName>
</protein>